<protein>
    <submittedName>
        <fullName evidence="2">Uncharacterized protein</fullName>
    </submittedName>
</protein>
<reference evidence="2" key="1">
    <citation type="submission" date="2014-11" db="EMBL/GenBank/DDBJ databases">
        <authorList>
            <person name="Amaro Gonzalez C."/>
        </authorList>
    </citation>
    <scope>NUCLEOTIDE SEQUENCE</scope>
</reference>
<evidence type="ECO:0000256" key="1">
    <source>
        <dbReference type="SAM" id="Phobius"/>
    </source>
</evidence>
<keyword evidence="1" id="KW-0472">Membrane</keyword>
<feature type="transmembrane region" description="Helical" evidence="1">
    <location>
        <begin position="12"/>
        <end position="31"/>
    </location>
</feature>
<accession>A0A0E9QUD5</accession>
<evidence type="ECO:0000313" key="2">
    <source>
        <dbReference type="EMBL" id="JAH20576.1"/>
    </source>
</evidence>
<keyword evidence="1" id="KW-0812">Transmembrane</keyword>
<proteinExistence type="predicted"/>
<name>A0A0E9QUD5_ANGAN</name>
<dbReference type="AlphaFoldDB" id="A0A0E9QUD5"/>
<reference evidence="2" key="2">
    <citation type="journal article" date="2015" name="Fish Shellfish Immunol.">
        <title>Early steps in the European eel (Anguilla anguilla)-Vibrio vulnificus interaction in the gills: Role of the RtxA13 toxin.</title>
        <authorList>
            <person name="Callol A."/>
            <person name="Pajuelo D."/>
            <person name="Ebbesson L."/>
            <person name="Teles M."/>
            <person name="MacKenzie S."/>
            <person name="Amaro C."/>
        </authorList>
    </citation>
    <scope>NUCLEOTIDE SEQUENCE</scope>
</reference>
<dbReference type="EMBL" id="GBXM01088001">
    <property type="protein sequence ID" value="JAH20576.1"/>
    <property type="molecule type" value="Transcribed_RNA"/>
</dbReference>
<organism evidence="2">
    <name type="scientific">Anguilla anguilla</name>
    <name type="common">European freshwater eel</name>
    <name type="synonym">Muraena anguilla</name>
    <dbReference type="NCBI Taxonomy" id="7936"/>
    <lineage>
        <taxon>Eukaryota</taxon>
        <taxon>Metazoa</taxon>
        <taxon>Chordata</taxon>
        <taxon>Craniata</taxon>
        <taxon>Vertebrata</taxon>
        <taxon>Euteleostomi</taxon>
        <taxon>Actinopterygii</taxon>
        <taxon>Neopterygii</taxon>
        <taxon>Teleostei</taxon>
        <taxon>Anguilliformes</taxon>
        <taxon>Anguillidae</taxon>
        <taxon>Anguilla</taxon>
    </lineage>
</organism>
<keyword evidence="1" id="KW-1133">Transmembrane helix</keyword>
<sequence length="46" mass="5410">MLSERSLSLSLSLHILYFGYLLCTHLFYLFAADPCAEWGRKATERW</sequence>